<keyword evidence="3" id="KW-1185">Reference proteome</keyword>
<keyword evidence="1" id="KW-0472">Membrane</keyword>
<keyword evidence="1" id="KW-1133">Transmembrane helix</keyword>
<protein>
    <submittedName>
        <fullName evidence="2">Uncharacterized protein</fullName>
    </submittedName>
</protein>
<name>E9HEV1_DAPPU</name>
<dbReference type="InParanoid" id="E9HEV1"/>
<evidence type="ECO:0000313" key="2">
    <source>
        <dbReference type="EMBL" id="EFX69749.1"/>
    </source>
</evidence>
<proteinExistence type="predicted"/>
<accession>E9HEV1</accession>
<dbReference type="HOGENOM" id="CLU_1300779_0_0_1"/>
<dbReference type="Proteomes" id="UP000000305">
    <property type="component" value="Unassembled WGS sequence"/>
</dbReference>
<dbReference type="OrthoDB" id="6348229at2759"/>
<organism evidence="2 3">
    <name type="scientific">Daphnia pulex</name>
    <name type="common">Water flea</name>
    <dbReference type="NCBI Taxonomy" id="6669"/>
    <lineage>
        <taxon>Eukaryota</taxon>
        <taxon>Metazoa</taxon>
        <taxon>Ecdysozoa</taxon>
        <taxon>Arthropoda</taxon>
        <taxon>Crustacea</taxon>
        <taxon>Branchiopoda</taxon>
        <taxon>Diplostraca</taxon>
        <taxon>Cladocera</taxon>
        <taxon>Anomopoda</taxon>
        <taxon>Daphniidae</taxon>
        <taxon>Daphnia</taxon>
    </lineage>
</organism>
<dbReference type="AlphaFoldDB" id="E9HEV1"/>
<evidence type="ECO:0000313" key="3">
    <source>
        <dbReference type="Proteomes" id="UP000000305"/>
    </source>
</evidence>
<gene>
    <name evidence="2" type="ORF">DAPPUDRAFT_328818</name>
</gene>
<reference evidence="2 3" key="1">
    <citation type="journal article" date="2011" name="Science">
        <title>The ecoresponsive genome of Daphnia pulex.</title>
        <authorList>
            <person name="Colbourne J.K."/>
            <person name="Pfrender M.E."/>
            <person name="Gilbert D."/>
            <person name="Thomas W.K."/>
            <person name="Tucker A."/>
            <person name="Oakley T.H."/>
            <person name="Tokishita S."/>
            <person name="Aerts A."/>
            <person name="Arnold G.J."/>
            <person name="Basu M.K."/>
            <person name="Bauer D.J."/>
            <person name="Caceres C.E."/>
            <person name="Carmel L."/>
            <person name="Casola C."/>
            <person name="Choi J.H."/>
            <person name="Detter J.C."/>
            <person name="Dong Q."/>
            <person name="Dusheyko S."/>
            <person name="Eads B.D."/>
            <person name="Frohlich T."/>
            <person name="Geiler-Samerotte K.A."/>
            <person name="Gerlach D."/>
            <person name="Hatcher P."/>
            <person name="Jogdeo S."/>
            <person name="Krijgsveld J."/>
            <person name="Kriventseva E.V."/>
            <person name="Kultz D."/>
            <person name="Laforsch C."/>
            <person name="Lindquist E."/>
            <person name="Lopez J."/>
            <person name="Manak J.R."/>
            <person name="Muller J."/>
            <person name="Pangilinan J."/>
            <person name="Patwardhan R.P."/>
            <person name="Pitluck S."/>
            <person name="Pritham E.J."/>
            <person name="Rechtsteiner A."/>
            <person name="Rho M."/>
            <person name="Rogozin I.B."/>
            <person name="Sakarya O."/>
            <person name="Salamov A."/>
            <person name="Schaack S."/>
            <person name="Shapiro H."/>
            <person name="Shiga Y."/>
            <person name="Skalitzky C."/>
            <person name="Smith Z."/>
            <person name="Souvorov A."/>
            <person name="Sung W."/>
            <person name="Tang Z."/>
            <person name="Tsuchiya D."/>
            <person name="Tu H."/>
            <person name="Vos H."/>
            <person name="Wang M."/>
            <person name="Wolf Y.I."/>
            <person name="Yamagata H."/>
            <person name="Yamada T."/>
            <person name="Ye Y."/>
            <person name="Shaw J.R."/>
            <person name="Andrews J."/>
            <person name="Crease T.J."/>
            <person name="Tang H."/>
            <person name="Lucas S.M."/>
            <person name="Robertson H.M."/>
            <person name="Bork P."/>
            <person name="Koonin E.V."/>
            <person name="Zdobnov E.M."/>
            <person name="Grigoriev I.V."/>
            <person name="Lynch M."/>
            <person name="Boore J.L."/>
        </authorList>
    </citation>
    <scope>NUCLEOTIDE SEQUENCE [LARGE SCALE GENOMIC DNA]</scope>
</reference>
<sequence>MLRLGIQVNGNTLKLTAVRVSFPSREDIRMSNEHSDIKFSRSSSSLDHNVLLMNQGPLVAANEDHSADVVALPVHPIMDPNENPTDNSMTATALVLGLGSAVLFLLLVVYVVVKVHFCKKQTSKKKISTPSHETIKSSPPPTVSSSIIQNQNTFSLNNDLTSHSVIDANQQSGLDIYRIHSLGFSSQSPPEPTLTDNATQARLTRARFLPGN</sequence>
<feature type="transmembrane region" description="Helical" evidence="1">
    <location>
        <begin position="91"/>
        <end position="113"/>
    </location>
</feature>
<dbReference type="EMBL" id="GL732631">
    <property type="protein sequence ID" value="EFX69749.1"/>
    <property type="molecule type" value="Genomic_DNA"/>
</dbReference>
<evidence type="ECO:0000256" key="1">
    <source>
        <dbReference type="SAM" id="Phobius"/>
    </source>
</evidence>
<dbReference type="KEGG" id="dpx:DAPPUDRAFT_328818"/>
<keyword evidence="1" id="KW-0812">Transmembrane</keyword>